<dbReference type="RefSeq" id="WP_377048895.1">
    <property type="nucleotide sequence ID" value="NZ_JBHLVZ010000002.1"/>
</dbReference>
<evidence type="ECO:0000259" key="2">
    <source>
        <dbReference type="Pfam" id="PF06568"/>
    </source>
</evidence>
<keyword evidence="4" id="KW-1185">Reference proteome</keyword>
<dbReference type="InterPro" id="IPR009506">
    <property type="entry name" value="YjiS-like"/>
</dbReference>
<reference evidence="3 4" key="1">
    <citation type="submission" date="2024-09" db="EMBL/GenBank/DDBJ databases">
        <authorList>
            <person name="Sun Q."/>
            <person name="Mori K."/>
        </authorList>
    </citation>
    <scope>NUCLEOTIDE SEQUENCE [LARGE SCALE GENOMIC DNA]</scope>
    <source>
        <strain evidence="3 4">CCM 7468</strain>
    </source>
</reference>
<evidence type="ECO:0000313" key="4">
    <source>
        <dbReference type="Proteomes" id="UP001589789"/>
    </source>
</evidence>
<gene>
    <name evidence="3" type="ORF">ACFFIC_04375</name>
</gene>
<feature type="compositionally biased region" description="Basic and acidic residues" evidence="1">
    <location>
        <begin position="89"/>
        <end position="98"/>
    </location>
</feature>
<evidence type="ECO:0000313" key="3">
    <source>
        <dbReference type="EMBL" id="MFC0384785.1"/>
    </source>
</evidence>
<name>A0ABV6IME6_9PROT</name>
<dbReference type="EMBL" id="JBHLVZ010000002">
    <property type="protein sequence ID" value="MFC0384785.1"/>
    <property type="molecule type" value="Genomic_DNA"/>
</dbReference>
<feature type="domain" description="YjiS-like" evidence="2">
    <location>
        <begin position="50"/>
        <end position="84"/>
    </location>
</feature>
<accession>A0ABV6IME6</accession>
<dbReference type="Proteomes" id="UP001589789">
    <property type="component" value="Unassembled WGS sequence"/>
</dbReference>
<feature type="region of interest" description="Disordered" evidence="1">
    <location>
        <begin position="89"/>
        <end position="121"/>
    </location>
</feature>
<sequence length="121" mass="13201">MNPRISQAHNPAPMMPYPANLPAISQQELLRQANEARNAVITSGLQRMVAGFAAWMQRRRAEAELQSLTDRELADIGINRAEIRFILDGRAPPRREVPAPRAAATPVPAPANDRSGKTVAA</sequence>
<protein>
    <submittedName>
        <fullName evidence="3">DUF1127 domain-containing protein</fullName>
    </submittedName>
</protein>
<comment type="caution">
    <text evidence="3">The sequence shown here is derived from an EMBL/GenBank/DDBJ whole genome shotgun (WGS) entry which is preliminary data.</text>
</comment>
<organism evidence="3 4">
    <name type="scientific">Muricoccus vinaceus</name>
    <dbReference type="NCBI Taxonomy" id="424704"/>
    <lineage>
        <taxon>Bacteria</taxon>
        <taxon>Pseudomonadati</taxon>
        <taxon>Pseudomonadota</taxon>
        <taxon>Alphaproteobacteria</taxon>
        <taxon>Acetobacterales</taxon>
        <taxon>Roseomonadaceae</taxon>
        <taxon>Muricoccus</taxon>
    </lineage>
</organism>
<evidence type="ECO:0000256" key="1">
    <source>
        <dbReference type="SAM" id="MobiDB-lite"/>
    </source>
</evidence>
<proteinExistence type="predicted"/>
<dbReference type="Pfam" id="PF06568">
    <property type="entry name" value="YjiS-like"/>
    <property type="match status" value="1"/>
</dbReference>